<sequence>MPSNAFSAYPTTSRDYGYYGQQTHPSKRPRMSSIDLGTRGMYDTDGRMRQMDTYPQTAIYNQPGGYATPMMQGYPAGHTAVPDYAVRLPDSLFKRPA</sequence>
<feature type="region of interest" description="Disordered" evidence="1">
    <location>
        <begin position="1"/>
        <end position="48"/>
    </location>
</feature>
<protein>
    <submittedName>
        <fullName evidence="2">VeA family regulator VosA</fullName>
    </submittedName>
</protein>
<dbReference type="EMBL" id="BCWF01000020">
    <property type="protein sequence ID" value="GAT25961.1"/>
    <property type="molecule type" value="Genomic_DNA"/>
</dbReference>
<feature type="compositionally biased region" description="Polar residues" evidence="1">
    <location>
        <begin position="1"/>
        <end position="24"/>
    </location>
</feature>
<dbReference type="VEuPathDB" id="FungiDB:ASPFODRAFT_132371"/>
<dbReference type="Proteomes" id="UP000075230">
    <property type="component" value="Unassembled WGS sequence"/>
</dbReference>
<evidence type="ECO:0000313" key="3">
    <source>
        <dbReference type="Proteomes" id="UP000075230"/>
    </source>
</evidence>
<dbReference type="AlphaFoldDB" id="A0A146FLE1"/>
<comment type="caution">
    <text evidence="2">The sequence shown here is derived from an EMBL/GenBank/DDBJ whole genome shotgun (WGS) entry which is preliminary data.</text>
</comment>
<evidence type="ECO:0000313" key="2">
    <source>
        <dbReference type="EMBL" id="GAT25961.1"/>
    </source>
</evidence>
<accession>A0A146FLE1</accession>
<reference evidence="2 3" key="1">
    <citation type="journal article" date="2016" name="DNA Res.">
        <title>Genome sequence of Aspergillus luchuensis NBRC 4314.</title>
        <authorList>
            <person name="Yamada O."/>
            <person name="Machida M."/>
            <person name="Hosoyama A."/>
            <person name="Goto M."/>
            <person name="Takahashi T."/>
            <person name="Futagami T."/>
            <person name="Yamagata Y."/>
            <person name="Takeuchi M."/>
            <person name="Kobayashi T."/>
            <person name="Koike H."/>
            <person name="Abe K."/>
            <person name="Asai K."/>
            <person name="Arita M."/>
            <person name="Fujita N."/>
            <person name="Fukuda K."/>
            <person name="Higa K."/>
            <person name="Horikawa H."/>
            <person name="Ishikawa T."/>
            <person name="Jinno K."/>
            <person name="Kato Y."/>
            <person name="Kirimura K."/>
            <person name="Mizutani O."/>
            <person name="Nakasone K."/>
            <person name="Sano M."/>
            <person name="Shiraishi Y."/>
            <person name="Tsukahara M."/>
            <person name="Gomi K."/>
        </authorList>
    </citation>
    <scope>NUCLEOTIDE SEQUENCE [LARGE SCALE GENOMIC DNA]</scope>
    <source>
        <strain evidence="2 3">RIB 2604</strain>
    </source>
</reference>
<evidence type="ECO:0000256" key="1">
    <source>
        <dbReference type="SAM" id="MobiDB-lite"/>
    </source>
</evidence>
<gene>
    <name evidence="2" type="ORF">RIB2604_02005410</name>
</gene>
<name>A0A146FLE1_ASPKA</name>
<reference evidence="3" key="2">
    <citation type="submission" date="2016-02" db="EMBL/GenBank/DDBJ databases">
        <title>Genome sequencing of Aspergillus luchuensis NBRC 4314.</title>
        <authorList>
            <person name="Yamada O."/>
        </authorList>
    </citation>
    <scope>NUCLEOTIDE SEQUENCE [LARGE SCALE GENOMIC DNA]</scope>
    <source>
        <strain evidence="3">RIB 2604</strain>
    </source>
</reference>
<proteinExistence type="predicted"/>
<organism evidence="2 3">
    <name type="scientific">Aspergillus kawachii</name>
    <name type="common">White koji mold</name>
    <name type="synonym">Aspergillus awamori var. kawachi</name>
    <dbReference type="NCBI Taxonomy" id="1069201"/>
    <lineage>
        <taxon>Eukaryota</taxon>
        <taxon>Fungi</taxon>
        <taxon>Dikarya</taxon>
        <taxon>Ascomycota</taxon>
        <taxon>Pezizomycotina</taxon>
        <taxon>Eurotiomycetes</taxon>
        <taxon>Eurotiomycetidae</taxon>
        <taxon>Eurotiales</taxon>
        <taxon>Aspergillaceae</taxon>
        <taxon>Aspergillus</taxon>
        <taxon>Aspergillus subgen. Circumdati</taxon>
    </lineage>
</organism>